<evidence type="ECO:0000256" key="3">
    <source>
        <dbReference type="ARBA" id="ARBA00023274"/>
    </source>
</evidence>
<name>A0A1G2G7Z9_9BACT</name>
<protein>
    <recommendedName>
        <fullName evidence="4">Small ribosomal subunit protein bS18</fullName>
    </recommendedName>
</protein>
<dbReference type="STRING" id="1802117.A3J54_02150"/>
<evidence type="ECO:0000256" key="2">
    <source>
        <dbReference type="ARBA" id="ARBA00022980"/>
    </source>
</evidence>
<keyword evidence="3 4" id="KW-0687">Ribonucleoprotein</keyword>
<dbReference type="Gene3D" id="4.10.640.10">
    <property type="entry name" value="Ribosomal protein S18"/>
    <property type="match status" value="1"/>
</dbReference>
<dbReference type="GO" id="GO:0006412">
    <property type="term" value="P:translation"/>
    <property type="evidence" value="ECO:0007669"/>
    <property type="project" value="UniProtKB-UniRule"/>
</dbReference>
<keyword evidence="2 4" id="KW-0689">Ribosomal protein</keyword>
<evidence type="ECO:0000256" key="4">
    <source>
        <dbReference type="HAMAP-Rule" id="MF_00270"/>
    </source>
</evidence>
<sequence length="82" mass="9541">MKYPSNQNQIMPRVSKQCQFCVNNTKVFDYKNTDELRKFINTQGKITPRRKTGTCASCQRQLTLAIKHARHLALLPFTLRLS</sequence>
<dbReference type="Proteomes" id="UP000176576">
    <property type="component" value="Unassembled WGS sequence"/>
</dbReference>
<dbReference type="PANTHER" id="PTHR13479:SF40">
    <property type="entry name" value="SMALL RIBOSOMAL SUBUNIT PROTEIN BS18M"/>
    <property type="match status" value="1"/>
</dbReference>
<gene>
    <name evidence="4" type="primary">rpsR</name>
    <name evidence="6" type="ORF">A3J54_02150</name>
</gene>
<dbReference type="NCBIfam" id="TIGR00165">
    <property type="entry name" value="S18"/>
    <property type="match status" value="1"/>
</dbReference>
<comment type="function">
    <text evidence="4">Binds as a heterodimer with protein bS6 to the central domain of the 16S rRNA, where it helps stabilize the platform of the 30S subunit.</text>
</comment>
<dbReference type="PANTHER" id="PTHR13479">
    <property type="entry name" value="30S RIBOSOMAL PROTEIN S18"/>
    <property type="match status" value="1"/>
</dbReference>
<dbReference type="GO" id="GO:0003735">
    <property type="term" value="F:structural constituent of ribosome"/>
    <property type="evidence" value="ECO:0007669"/>
    <property type="project" value="InterPro"/>
</dbReference>
<comment type="similarity">
    <text evidence="1 4 5">Belongs to the bacterial ribosomal protein bS18 family.</text>
</comment>
<evidence type="ECO:0000313" key="6">
    <source>
        <dbReference type="EMBL" id="OGZ46008.1"/>
    </source>
</evidence>
<reference evidence="6 7" key="1">
    <citation type="journal article" date="2016" name="Nat. Commun.">
        <title>Thousands of microbial genomes shed light on interconnected biogeochemical processes in an aquifer system.</title>
        <authorList>
            <person name="Anantharaman K."/>
            <person name="Brown C.T."/>
            <person name="Hug L.A."/>
            <person name="Sharon I."/>
            <person name="Castelle C.J."/>
            <person name="Probst A.J."/>
            <person name="Thomas B.C."/>
            <person name="Singh A."/>
            <person name="Wilkins M.J."/>
            <person name="Karaoz U."/>
            <person name="Brodie E.L."/>
            <person name="Williams K.H."/>
            <person name="Hubbard S.S."/>
            <person name="Banfield J.F."/>
        </authorList>
    </citation>
    <scope>NUCLEOTIDE SEQUENCE [LARGE SCALE GENOMIC DNA]</scope>
</reference>
<comment type="subunit">
    <text evidence="4">Part of the 30S ribosomal subunit. Forms a tight heterodimer with protein bS6.</text>
</comment>
<organism evidence="6 7">
    <name type="scientific">Candidatus Ryanbacteria bacterium RIFCSPHIGHO2_02_FULL_45_13b</name>
    <dbReference type="NCBI Taxonomy" id="1802117"/>
    <lineage>
        <taxon>Bacteria</taxon>
        <taxon>Candidatus Ryaniibacteriota</taxon>
    </lineage>
</organism>
<dbReference type="GO" id="GO:0022627">
    <property type="term" value="C:cytosolic small ribosomal subunit"/>
    <property type="evidence" value="ECO:0007669"/>
    <property type="project" value="TreeGrafter"/>
</dbReference>
<evidence type="ECO:0000256" key="5">
    <source>
        <dbReference type="RuleBase" id="RU003910"/>
    </source>
</evidence>
<dbReference type="AlphaFoldDB" id="A0A1G2G7Z9"/>
<accession>A0A1G2G7Z9</accession>
<dbReference type="GO" id="GO:0070181">
    <property type="term" value="F:small ribosomal subunit rRNA binding"/>
    <property type="evidence" value="ECO:0007669"/>
    <property type="project" value="TreeGrafter"/>
</dbReference>
<dbReference type="HAMAP" id="MF_00270">
    <property type="entry name" value="Ribosomal_bS18"/>
    <property type="match status" value="1"/>
</dbReference>
<dbReference type="PRINTS" id="PR00974">
    <property type="entry name" value="RIBOSOMALS18"/>
</dbReference>
<dbReference type="InterPro" id="IPR001648">
    <property type="entry name" value="Ribosomal_bS18"/>
</dbReference>
<keyword evidence="4" id="KW-0694">RNA-binding</keyword>
<dbReference type="SUPFAM" id="SSF46911">
    <property type="entry name" value="Ribosomal protein S18"/>
    <property type="match status" value="1"/>
</dbReference>
<keyword evidence="4" id="KW-0699">rRNA-binding</keyword>
<comment type="caution">
    <text evidence="6">The sequence shown here is derived from an EMBL/GenBank/DDBJ whole genome shotgun (WGS) entry which is preliminary data.</text>
</comment>
<dbReference type="EMBL" id="MHNN01000017">
    <property type="protein sequence ID" value="OGZ46008.1"/>
    <property type="molecule type" value="Genomic_DNA"/>
</dbReference>
<evidence type="ECO:0000256" key="1">
    <source>
        <dbReference type="ARBA" id="ARBA00005589"/>
    </source>
</evidence>
<evidence type="ECO:0000313" key="7">
    <source>
        <dbReference type="Proteomes" id="UP000176576"/>
    </source>
</evidence>
<dbReference type="InterPro" id="IPR036870">
    <property type="entry name" value="Ribosomal_bS18_sf"/>
</dbReference>
<proteinExistence type="inferred from homology"/>
<dbReference type="Pfam" id="PF01084">
    <property type="entry name" value="Ribosomal_S18"/>
    <property type="match status" value="1"/>
</dbReference>